<gene>
    <name evidence="5" type="ORF">IW261DRAFT_1300272</name>
</gene>
<comment type="subcellular location">
    <subcellularLocation>
        <location evidence="1 4">Nucleus</location>
    </subcellularLocation>
</comment>
<evidence type="ECO:0000256" key="2">
    <source>
        <dbReference type="ARBA" id="ARBA00022491"/>
    </source>
</evidence>
<dbReference type="InterPro" id="IPR036600">
    <property type="entry name" value="PAH_sf"/>
</dbReference>
<comment type="caution">
    <text evidence="5">The sequence shown here is derived from an EMBL/GenBank/DDBJ whole genome shotgun (WGS) entry which is preliminary data.</text>
</comment>
<evidence type="ECO:0000256" key="1">
    <source>
        <dbReference type="ARBA" id="ARBA00004123"/>
    </source>
</evidence>
<dbReference type="GO" id="GO:0000122">
    <property type="term" value="P:negative regulation of transcription by RNA polymerase II"/>
    <property type="evidence" value="ECO:0007669"/>
    <property type="project" value="TreeGrafter"/>
</dbReference>
<dbReference type="Proteomes" id="UP001175227">
    <property type="component" value="Unassembled WGS sequence"/>
</dbReference>
<reference evidence="5" key="1">
    <citation type="submission" date="2023-06" db="EMBL/GenBank/DDBJ databases">
        <authorList>
            <consortium name="Lawrence Berkeley National Laboratory"/>
            <person name="Ahrendt S."/>
            <person name="Sahu N."/>
            <person name="Indic B."/>
            <person name="Wong-Bajracharya J."/>
            <person name="Merenyi Z."/>
            <person name="Ke H.-M."/>
            <person name="Monk M."/>
            <person name="Kocsube S."/>
            <person name="Drula E."/>
            <person name="Lipzen A."/>
            <person name="Balint B."/>
            <person name="Henrissat B."/>
            <person name="Andreopoulos B."/>
            <person name="Martin F.M."/>
            <person name="Harder C.B."/>
            <person name="Rigling D."/>
            <person name="Ford K.L."/>
            <person name="Foster G.D."/>
            <person name="Pangilinan J."/>
            <person name="Papanicolaou A."/>
            <person name="Barry K."/>
            <person name="LaButti K."/>
            <person name="Viragh M."/>
            <person name="Koriabine M."/>
            <person name="Yan M."/>
            <person name="Riley R."/>
            <person name="Champramary S."/>
            <person name="Plett K.L."/>
            <person name="Tsai I.J."/>
            <person name="Slot J."/>
            <person name="Sipos G."/>
            <person name="Plett J."/>
            <person name="Nagy L.G."/>
            <person name="Grigoriev I.V."/>
        </authorList>
    </citation>
    <scope>NUCLEOTIDE SEQUENCE</scope>
    <source>
        <strain evidence="5">ICMP 16352</strain>
    </source>
</reference>
<dbReference type="SUPFAM" id="SSF47762">
    <property type="entry name" value="PAH2 domain"/>
    <property type="match status" value="1"/>
</dbReference>
<dbReference type="Pfam" id="PF02671">
    <property type="entry name" value="PAH"/>
    <property type="match status" value="1"/>
</dbReference>
<keyword evidence="6" id="KW-1185">Reference proteome</keyword>
<accession>A0AA39PF29</accession>
<dbReference type="GO" id="GO:0003714">
    <property type="term" value="F:transcription corepressor activity"/>
    <property type="evidence" value="ECO:0007669"/>
    <property type="project" value="InterPro"/>
</dbReference>
<dbReference type="GO" id="GO:0000785">
    <property type="term" value="C:chromatin"/>
    <property type="evidence" value="ECO:0007669"/>
    <property type="project" value="TreeGrafter"/>
</dbReference>
<evidence type="ECO:0000313" key="5">
    <source>
        <dbReference type="EMBL" id="KAK0482434.1"/>
    </source>
</evidence>
<protein>
    <submittedName>
        <fullName evidence="5">The NrsfREST-Msin3b Pah1 complex</fullName>
    </submittedName>
</protein>
<keyword evidence="3 4" id="KW-0539">Nucleus</keyword>
<organism evidence="5 6">
    <name type="scientific">Armillaria novae-zelandiae</name>
    <dbReference type="NCBI Taxonomy" id="153914"/>
    <lineage>
        <taxon>Eukaryota</taxon>
        <taxon>Fungi</taxon>
        <taxon>Dikarya</taxon>
        <taxon>Basidiomycota</taxon>
        <taxon>Agaricomycotina</taxon>
        <taxon>Agaricomycetes</taxon>
        <taxon>Agaricomycetidae</taxon>
        <taxon>Agaricales</taxon>
        <taxon>Marasmiineae</taxon>
        <taxon>Physalacriaceae</taxon>
        <taxon>Armillaria</taxon>
    </lineage>
</organism>
<feature type="non-terminal residue" evidence="5">
    <location>
        <position position="94"/>
    </location>
</feature>
<dbReference type="Gene3D" id="1.20.1160.11">
    <property type="entry name" value="Paired amphipathic helix"/>
    <property type="match status" value="1"/>
</dbReference>
<keyword evidence="2" id="KW-0678">Repressor</keyword>
<evidence type="ECO:0000313" key="6">
    <source>
        <dbReference type="Proteomes" id="UP001175227"/>
    </source>
</evidence>
<dbReference type="EMBL" id="JAUEPR010000007">
    <property type="protein sequence ID" value="KAK0482434.1"/>
    <property type="molecule type" value="Genomic_DNA"/>
</dbReference>
<dbReference type="InterPro" id="IPR039774">
    <property type="entry name" value="Sin3-like"/>
</dbReference>
<dbReference type="PANTHER" id="PTHR12346">
    <property type="entry name" value="SIN3B-RELATED"/>
    <property type="match status" value="1"/>
</dbReference>
<feature type="non-terminal residue" evidence="5">
    <location>
        <position position="1"/>
    </location>
</feature>
<dbReference type="PROSITE" id="PS51477">
    <property type="entry name" value="PAH"/>
    <property type="match status" value="1"/>
</dbReference>
<dbReference type="PANTHER" id="PTHR12346:SF0">
    <property type="entry name" value="SIN3A, ISOFORM G"/>
    <property type="match status" value="1"/>
</dbReference>
<dbReference type="FunFam" id="1.20.1160.11:FF:000001">
    <property type="entry name" value="Paired amphipathic helix protein Sin3"/>
    <property type="match status" value="1"/>
</dbReference>
<evidence type="ECO:0000256" key="4">
    <source>
        <dbReference type="PROSITE-ProRule" id="PRU00810"/>
    </source>
</evidence>
<proteinExistence type="predicted"/>
<dbReference type="AlphaFoldDB" id="A0AA39PF29"/>
<evidence type="ECO:0000256" key="3">
    <source>
        <dbReference type="ARBA" id="ARBA00023242"/>
    </source>
</evidence>
<name>A0AA39PF29_9AGAR</name>
<dbReference type="GO" id="GO:0000118">
    <property type="term" value="C:histone deacetylase complex"/>
    <property type="evidence" value="ECO:0007669"/>
    <property type="project" value="TreeGrafter"/>
</dbReference>
<dbReference type="InterPro" id="IPR003822">
    <property type="entry name" value="PAH"/>
</dbReference>
<sequence>RLLNVTDVLIYLDAIKFQFQDHPEVYNQFLDVMKEYKNHLIDLNAVIYRVAHLFFDHPQLIAGFNAFLPEGYRIEITSDGPALDLIAVTNSDGS</sequence>